<dbReference type="EMBL" id="FNTV01000001">
    <property type="protein sequence ID" value="SEE64527.1"/>
    <property type="molecule type" value="Genomic_DNA"/>
</dbReference>
<evidence type="ECO:0000313" key="3">
    <source>
        <dbReference type="Proteomes" id="UP000182725"/>
    </source>
</evidence>
<dbReference type="RefSeq" id="WP_074711535.1">
    <property type="nucleotide sequence ID" value="NZ_FNTV01000001.1"/>
</dbReference>
<keyword evidence="2" id="KW-0808">Transferase</keyword>
<organism evidence="2 3">
    <name type="scientific">Arthrobacter alpinus</name>
    <dbReference type="NCBI Taxonomy" id="656366"/>
    <lineage>
        <taxon>Bacteria</taxon>
        <taxon>Bacillati</taxon>
        <taxon>Actinomycetota</taxon>
        <taxon>Actinomycetes</taxon>
        <taxon>Micrococcales</taxon>
        <taxon>Micrococcaceae</taxon>
        <taxon>Arthrobacter</taxon>
    </lineage>
</organism>
<dbReference type="Proteomes" id="UP000182725">
    <property type="component" value="Unassembled WGS sequence"/>
</dbReference>
<dbReference type="PANTHER" id="PTHR22916:SF3">
    <property type="entry name" value="UDP-GLCNAC:BETAGAL BETA-1,3-N-ACETYLGLUCOSAMINYLTRANSFERASE-LIKE PROTEIN 1"/>
    <property type="match status" value="1"/>
</dbReference>
<dbReference type="SUPFAM" id="SSF53448">
    <property type="entry name" value="Nucleotide-diphospho-sugar transferases"/>
    <property type="match status" value="1"/>
</dbReference>
<dbReference type="InterPro" id="IPR001173">
    <property type="entry name" value="Glyco_trans_2-like"/>
</dbReference>
<name>A0A1H5KJD8_9MICC</name>
<dbReference type="InterPro" id="IPR029044">
    <property type="entry name" value="Nucleotide-diphossugar_trans"/>
</dbReference>
<reference evidence="2 3" key="1">
    <citation type="submission" date="2016-10" db="EMBL/GenBank/DDBJ databases">
        <authorList>
            <person name="de Groot N.N."/>
        </authorList>
    </citation>
    <scope>NUCLEOTIDE SEQUENCE [LARGE SCALE GENOMIC DNA]</scope>
    <source>
        <strain evidence="2 3">DSM 22274</strain>
    </source>
</reference>
<dbReference type="Pfam" id="PF00535">
    <property type="entry name" value="Glycos_transf_2"/>
    <property type="match status" value="1"/>
</dbReference>
<dbReference type="GO" id="GO:0016758">
    <property type="term" value="F:hexosyltransferase activity"/>
    <property type="evidence" value="ECO:0007669"/>
    <property type="project" value="UniProtKB-ARBA"/>
</dbReference>
<dbReference type="Gene3D" id="3.90.550.10">
    <property type="entry name" value="Spore Coat Polysaccharide Biosynthesis Protein SpsA, Chain A"/>
    <property type="match status" value="1"/>
</dbReference>
<protein>
    <submittedName>
        <fullName evidence="2">Glycosyl transferase family 2</fullName>
    </submittedName>
</protein>
<accession>A0A1H5KJD8</accession>
<feature type="domain" description="Glycosyltransferase 2-like" evidence="1">
    <location>
        <begin position="23"/>
        <end position="156"/>
    </location>
</feature>
<gene>
    <name evidence="2" type="ORF">SAMN04489740_2028</name>
</gene>
<proteinExistence type="predicted"/>
<evidence type="ECO:0000259" key="1">
    <source>
        <dbReference type="Pfam" id="PF00535"/>
    </source>
</evidence>
<sequence length="341" mass="38579">MTGAPENTQVTTAEQAPAATVAIVMRTKNRTLLLERAIQDVLKQEYGDWVLVIVNDGGAQAPVDALVEKYAVQGNGRIHVRHHADSLGMEAASNAGIRTTESTFIVIHDDDDQWSADFLTTTVAALNASGAEGVMVRTEIVYEKVVDGRIEEQGREPFSPEVAGITLFDLLRFNRGVPISFLYRRSVHAQIGYYDESLAAVGDWEFHLRFATHFSIDFIDGEPLAFWNQRPGATGDMGNSFLAREAEHHIYDLQVRERYLKEYADKYGVGALLYLTKIQDRQSHEFHQRHDHLDRKTQELLDVVHGQNERLERLEAAISDASLVSLLRRRYRRFKDRVTGK</sequence>
<dbReference type="PANTHER" id="PTHR22916">
    <property type="entry name" value="GLYCOSYLTRANSFERASE"/>
    <property type="match status" value="1"/>
</dbReference>
<evidence type="ECO:0000313" key="2">
    <source>
        <dbReference type="EMBL" id="SEE64527.1"/>
    </source>
</evidence>
<dbReference type="AlphaFoldDB" id="A0A1H5KJD8"/>